<protein>
    <submittedName>
        <fullName evidence="2">Putative secreted protein</fullName>
    </submittedName>
</protein>
<feature type="signal peptide" evidence="1">
    <location>
        <begin position="1"/>
        <end position="19"/>
    </location>
</feature>
<evidence type="ECO:0000313" key="2">
    <source>
        <dbReference type="EMBL" id="MBW76723.1"/>
    </source>
</evidence>
<evidence type="ECO:0000256" key="1">
    <source>
        <dbReference type="SAM" id="SignalP"/>
    </source>
</evidence>
<reference evidence="2" key="1">
    <citation type="submission" date="2018-01" db="EMBL/GenBank/DDBJ databases">
        <title>An insight into the sialome of Amazonian anophelines.</title>
        <authorList>
            <person name="Ribeiro J.M."/>
            <person name="Scarpassa V."/>
            <person name="Calvo E."/>
        </authorList>
    </citation>
    <scope>NUCLEOTIDE SEQUENCE</scope>
</reference>
<proteinExistence type="predicted"/>
<dbReference type="EMBL" id="GGFL01012545">
    <property type="protein sequence ID" value="MBW76723.1"/>
    <property type="molecule type" value="Transcribed_RNA"/>
</dbReference>
<keyword evidence="1" id="KW-0732">Signal</keyword>
<organism evidence="2">
    <name type="scientific">Anopheles darlingi</name>
    <name type="common">Mosquito</name>
    <dbReference type="NCBI Taxonomy" id="43151"/>
    <lineage>
        <taxon>Eukaryota</taxon>
        <taxon>Metazoa</taxon>
        <taxon>Ecdysozoa</taxon>
        <taxon>Arthropoda</taxon>
        <taxon>Hexapoda</taxon>
        <taxon>Insecta</taxon>
        <taxon>Pterygota</taxon>
        <taxon>Neoptera</taxon>
        <taxon>Endopterygota</taxon>
        <taxon>Diptera</taxon>
        <taxon>Nematocera</taxon>
        <taxon>Culicoidea</taxon>
        <taxon>Culicidae</taxon>
        <taxon>Anophelinae</taxon>
        <taxon>Anopheles</taxon>
    </lineage>
</organism>
<feature type="chain" id="PRO_5014643326" evidence="1">
    <location>
        <begin position="20"/>
        <end position="68"/>
    </location>
</feature>
<name>A0A2M4DGR1_ANODA</name>
<sequence>MAAVYVAAVCLLMSLISDSELCQQQQQQQRFSLFSAGQHFLIGHLFGQLVAHTHTHIREIRRHTMWLS</sequence>
<dbReference type="AlphaFoldDB" id="A0A2M4DGR1"/>
<accession>A0A2M4DGR1</accession>